<dbReference type="Proteomes" id="UP000054630">
    <property type="component" value="Unassembled WGS sequence"/>
</dbReference>
<keyword evidence="2" id="KW-1185">Reference proteome</keyword>
<evidence type="ECO:0000313" key="2">
    <source>
        <dbReference type="Proteomes" id="UP000054630"/>
    </source>
</evidence>
<dbReference type="OrthoDB" id="10354521at2759"/>
<comment type="caution">
    <text evidence="1">The sequence shown here is derived from an EMBL/GenBank/DDBJ whole genome shotgun (WGS) entry which is preliminary data.</text>
</comment>
<accession>A0A0V0RBK8</accession>
<feature type="non-terminal residue" evidence="1">
    <location>
        <position position="39"/>
    </location>
</feature>
<evidence type="ECO:0000313" key="1">
    <source>
        <dbReference type="EMBL" id="KRX11897.1"/>
    </source>
</evidence>
<reference evidence="1 2" key="1">
    <citation type="submission" date="2015-01" db="EMBL/GenBank/DDBJ databases">
        <title>Evolution of Trichinella species and genotypes.</title>
        <authorList>
            <person name="Korhonen P.K."/>
            <person name="Edoardo P."/>
            <person name="Giuseppe L.R."/>
            <person name="Gasser R.B."/>
        </authorList>
    </citation>
    <scope>NUCLEOTIDE SEQUENCE [LARGE SCALE GENOMIC DNA]</scope>
    <source>
        <strain evidence="1">ISS37</strain>
    </source>
</reference>
<name>A0A0V0RBK8_9BILA</name>
<dbReference type="EMBL" id="JYDL01001153">
    <property type="protein sequence ID" value="KRX11897.1"/>
    <property type="molecule type" value="Genomic_DNA"/>
</dbReference>
<proteinExistence type="predicted"/>
<dbReference type="AlphaFoldDB" id="A0A0V0RBK8"/>
<sequence length="39" mass="4789">MHVLWQQRRSWVDEDGLIWRHRRGLTAEEGAKHPFLTYI</sequence>
<organism evidence="1 2">
    <name type="scientific">Trichinella nelsoni</name>
    <dbReference type="NCBI Taxonomy" id="6336"/>
    <lineage>
        <taxon>Eukaryota</taxon>
        <taxon>Metazoa</taxon>
        <taxon>Ecdysozoa</taxon>
        <taxon>Nematoda</taxon>
        <taxon>Enoplea</taxon>
        <taxon>Dorylaimia</taxon>
        <taxon>Trichinellida</taxon>
        <taxon>Trichinellidae</taxon>
        <taxon>Trichinella</taxon>
    </lineage>
</organism>
<protein>
    <submittedName>
        <fullName evidence="1">Uncharacterized protein</fullName>
    </submittedName>
</protein>
<gene>
    <name evidence="1" type="ORF">T07_9804</name>
</gene>